<dbReference type="Gene3D" id="2.180.10.10">
    <property type="entry name" value="RHS repeat-associated core"/>
    <property type="match status" value="1"/>
</dbReference>
<dbReference type="RefSeq" id="WP_080066703.1">
    <property type="nucleotide sequence ID" value="NZ_MZGX01000053.1"/>
</dbReference>
<dbReference type="NCBIfam" id="TIGR01643">
    <property type="entry name" value="YD_repeat_2x"/>
    <property type="match status" value="1"/>
</dbReference>
<dbReference type="GO" id="GO:0016787">
    <property type="term" value="F:hydrolase activity"/>
    <property type="evidence" value="ECO:0007669"/>
    <property type="project" value="UniProtKB-KW"/>
</dbReference>
<dbReference type="InterPro" id="IPR029322">
    <property type="entry name" value="DUF4474"/>
</dbReference>
<organism evidence="2 3">
    <name type="scientific">Ruminiclostridium hungatei</name>
    <name type="common">Clostridium hungatei</name>
    <dbReference type="NCBI Taxonomy" id="48256"/>
    <lineage>
        <taxon>Bacteria</taxon>
        <taxon>Bacillati</taxon>
        <taxon>Bacillota</taxon>
        <taxon>Clostridia</taxon>
        <taxon>Eubacteriales</taxon>
        <taxon>Oscillospiraceae</taxon>
        <taxon>Ruminiclostridium</taxon>
    </lineage>
</organism>
<dbReference type="Pfam" id="PF14751">
    <property type="entry name" value="DUF4474"/>
    <property type="match status" value="1"/>
</dbReference>
<dbReference type="InterPro" id="IPR006530">
    <property type="entry name" value="YD"/>
</dbReference>
<sequence length="536" mass="59611">MLTYGATSSTAYVYDGNNRLTEETKNAGQSSETTHYSYDDNGNTIGKYTETISPATQGQTAEVDISTTGAAEEITAAGTVSIETASVDVALPETTTEQTLSLEAQVPGTGESKSNNTVNTENSITINEYNALNQLIKVTEGSNTYSYTYNWDGLRASKTVNGMTTNHIWDGDQMVLETDGAGNVTNKYIRGINLIYSGEGANRRYFLYNGHGDTAQLTGTTGSSIKVYDYDAFGNEKNIDPNDTNLFRYCGEYFDKETGTIYLRARYYNPEIGRFISEDSYWGKDSDPLSLNLYTYVNNNPIIYYDPNGHFWKEVGDGLKWIGGKFYDGASAVTSATIHGADWVASNILKIDTASAGEVFLNMNKDSKGVYHANFDCWQAKFGYNASYDFFFDIGTSMLPAISQFRSGGQDYRLWAWKGDYINLGAGAELGIYKRMTVAGYDTPQWAVDKSLAMIMTLNLKDDKGNTIISYAPSDKQWWITGFNPAYKNLQASSLTASYSVTFNNSTMYNDFKKSLDPEEKRWVFDDKNNIAKFKF</sequence>
<dbReference type="Proteomes" id="UP000191554">
    <property type="component" value="Unassembled WGS sequence"/>
</dbReference>
<protein>
    <submittedName>
        <fullName evidence="2">tRNA(Glu)-specific nuclease WapA</fullName>
        <ecNumber evidence="2">3.1.-.-</ecNumber>
    </submittedName>
</protein>
<proteinExistence type="predicted"/>
<dbReference type="NCBIfam" id="TIGR03696">
    <property type="entry name" value="Rhs_assc_core"/>
    <property type="match status" value="1"/>
</dbReference>
<dbReference type="EMBL" id="MZGX01000053">
    <property type="protein sequence ID" value="OPX41859.1"/>
    <property type="molecule type" value="Genomic_DNA"/>
</dbReference>
<keyword evidence="2" id="KW-0378">Hydrolase</keyword>
<dbReference type="OrthoDB" id="1899157at2"/>
<keyword evidence="3" id="KW-1185">Reference proteome</keyword>
<accession>A0A1V4SD61</accession>
<name>A0A1V4SD61_RUMHU</name>
<gene>
    <name evidence="2" type="primary">wapA_23</name>
    <name evidence="2" type="ORF">CLHUN_42700</name>
</gene>
<evidence type="ECO:0000313" key="3">
    <source>
        <dbReference type="Proteomes" id="UP000191554"/>
    </source>
</evidence>
<dbReference type="EC" id="3.1.-.-" evidence="2"/>
<dbReference type="STRING" id="48256.CLHUN_42700"/>
<dbReference type="PANTHER" id="PTHR32305:SF15">
    <property type="entry name" value="PROTEIN RHSA-RELATED"/>
    <property type="match status" value="1"/>
</dbReference>
<feature type="domain" description="DUF4474" evidence="1">
    <location>
        <begin position="367"/>
        <end position="516"/>
    </location>
</feature>
<evidence type="ECO:0000259" key="1">
    <source>
        <dbReference type="Pfam" id="PF14751"/>
    </source>
</evidence>
<dbReference type="InterPro" id="IPR022385">
    <property type="entry name" value="Rhs_assc_core"/>
</dbReference>
<comment type="caution">
    <text evidence="2">The sequence shown here is derived from an EMBL/GenBank/DDBJ whole genome shotgun (WGS) entry which is preliminary data.</text>
</comment>
<dbReference type="AlphaFoldDB" id="A0A1V4SD61"/>
<dbReference type="PANTHER" id="PTHR32305">
    <property type="match status" value="1"/>
</dbReference>
<evidence type="ECO:0000313" key="2">
    <source>
        <dbReference type="EMBL" id="OPX41859.1"/>
    </source>
</evidence>
<reference evidence="2 3" key="1">
    <citation type="submission" date="2017-03" db="EMBL/GenBank/DDBJ databases">
        <title>Genome sequence of Clostridium hungatei DSM 14427.</title>
        <authorList>
            <person name="Poehlein A."/>
            <person name="Daniel R."/>
        </authorList>
    </citation>
    <scope>NUCLEOTIDE SEQUENCE [LARGE SCALE GENOMIC DNA]</scope>
    <source>
        <strain evidence="2 3">DSM 14427</strain>
    </source>
</reference>
<dbReference type="InterPro" id="IPR050708">
    <property type="entry name" value="T6SS_VgrG/RHS"/>
</dbReference>